<dbReference type="InterPro" id="IPR020051">
    <property type="entry name" value="SagB-type_dehydrogenase"/>
</dbReference>
<dbReference type="Gene3D" id="3.40.109.10">
    <property type="entry name" value="NADH Oxidase"/>
    <property type="match status" value="1"/>
</dbReference>
<evidence type="ECO:0000313" key="3">
    <source>
        <dbReference type="EMBL" id="USG99678.1"/>
    </source>
</evidence>
<keyword evidence="1" id="KW-1133">Transmembrane helix</keyword>
<organism evidence="3 4">
    <name type="scientific">Thermococcus argininiproducens</name>
    <dbReference type="NCBI Taxonomy" id="2866384"/>
    <lineage>
        <taxon>Archaea</taxon>
        <taxon>Methanobacteriati</taxon>
        <taxon>Methanobacteriota</taxon>
        <taxon>Thermococci</taxon>
        <taxon>Thermococcales</taxon>
        <taxon>Thermococcaceae</taxon>
        <taxon>Thermococcus</taxon>
    </lineage>
</organism>
<dbReference type="InterPro" id="IPR000415">
    <property type="entry name" value="Nitroreductase-like"/>
</dbReference>
<dbReference type="SUPFAM" id="SSF55469">
    <property type="entry name" value="FMN-dependent nitroreductase-like"/>
    <property type="match status" value="1"/>
</dbReference>
<name>A0A9E7SC76_9EURY</name>
<accession>A0A9E7SC76</accession>
<protein>
    <submittedName>
        <fullName evidence="3">SagB/ThcOx family dehydrogenase</fullName>
    </submittedName>
</protein>
<keyword evidence="1" id="KW-0472">Membrane</keyword>
<evidence type="ECO:0000259" key="2">
    <source>
        <dbReference type="Pfam" id="PF00881"/>
    </source>
</evidence>
<proteinExistence type="predicted"/>
<dbReference type="KEGG" id="thei:K1720_09285"/>
<dbReference type="InterPro" id="IPR052544">
    <property type="entry name" value="Bacteriocin_Proc_Enz"/>
</dbReference>
<feature type="transmembrane region" description="Helical" evidence="1">
    <location>
        <begin position="6"/>
        <end position="23"/>
    </location>
</feature>
<dbReference type="GO" id="GO:0016491">
    <property type="term" value="F:oxidoreductase activity"/>
    <property type="evidence" value="ECO:0007669"/>
    <property type="project" value="InterPro"/>
</dbReference>
<dbReference type="PANTHER" id="PTHR43745">
    <property type="entry name" value="NITROREDUCTASE MJ1384-RELATED"/>
    <property type="match status" value="1"/>
</dbReference>
<evidence type="ECO:0000256" key="1">
    <source>
        <dbReference type="SAM" id="Phobius"/>
    </source>
</evidence>
<sequence length="232" mass="25874">MVYREVSLLIVVLVFTSSVLLFLKPRLQKEGGEVVYSGEKIILPKPLLEGEMSLEEAIAKRMSIRTYKNEPLTLKELSQLLWAAQGITHDKKRAAPSAGATYPFEIFVVIGNVKGLTPGIYHYNPFEHSMTLTKEGDFRKELQKAALNQKWVGDAAIDIVLVAFYERTTSYYGERGRMYVHMEAGHIGQNIYLQATALSLGTVAVGAFYENEVAKIIGTDGVPLYIFPVGRI</sequence>
<keyword evidence="1" id="KW-0812">Transmembrane</keyword>
<dbReference type="PANTHER" id="PTHR43745:SF2">
    <property type="entry name" value="NITROREDUCTASE MJ1384-RELATED"/>
    <property type="match status" value="1"/>
</dbReference>
<dbReference type="Proteomes" id="UP001056425">
    <property type="component" value="Chromosome"/>
</dbReference>
<dbReference type="CDD" id="cd02142">
    <property type="entry name" value="McbC_SagB-like_oxidoreductase"/>
    <property type="match status" value="1"/>
</dbReference>
<dbReference type="RefSeq" id="WP_251948872.1">
    <property type="nucleotide sequence ID" value="NZ_CP080572.1"/>
</dbReference>
<keyword evidence="4" id="KW-1185">Reference proteome</keyword>
<feature type="domain" description="Nitroreductase" evidence="2">
    <location>
        <begin position="58"/>
        <end position="231"/>
    </location>
</feature>
<dbReference type="NCBIfam" id="TIGR03605">
    <property type="entry name" value="antibiot_sagB"/>
    <property type="match status" value="1"/>
</dbReference>
<reference evidence="3 4" key="1">
    <citation type="submission" date="2021-08" db="EMBL/GenBank/DDBJ databases">
        <title>Thermococcus onnuriiensis IOH2.</title>
        <authorList>
            <person name="Park Y.-J."/>
        </authorList>
    </citation>
    <scope>NUCLEOTIDE SEQUENCE [LARGE SCALE GENOMIC DNA]</scope>
    <source>
        <strain evidence="3 4">IOH2</strain>
    </source>
</reference>
<dbReference type="AlphaFoldDB" id="A0A9E7SC76"/>
<gene>
    <name evidence="3" type="ORF">K1720_09285</name>
</gene>
<dbReference type="InterPro" id="IPR029479">
    <property type="entry name" value="Nitroreductase"/>
</dbReference>
<dbReference type="GeneID" id="72778539"/>
<dbReference type="Pfam" id="PF00881">
    <property type="entry name" value="Nitroreductase"/>
    <property type="match status" value="1"/>
</dbReference>
<dbReference type="EMBL" id="CP080572">
    <property type="protein sequence ID" value="USG99678.1"/>
    <property type="molecule type" value="Genomic_DNA"/>
</dbReference>
<evidence type="ECO:0000313" key="4">
    <source>
        <dbReference type="Proteomes" id="UP001056425"/>
    </source>
</evidence>